<dbReference type="Pfam" id="PF16391">
    <property type="entry name" value="DUF5000"/>
    <property type="match status" value="1"/>
</dbReference>
<feature type="domain" description="DUF5000" evidence="2">
    <location>
        <begin position="250"/>
        <end position="390"/>
    </location>
</feature>
<keyword evidence="5" id="KW-1185">Reference proteome</keyword>
<sequence>MKNIVRLIILGMLYLSIQSCEEEPRIDFIDTNGGAPAQVTNVVVENTPGGAVLKYKLGKDVNLAYVKAVYEITPGVLKESKSSIYSDTLRLEGFGNTEEKEVKVFSVGRNEKVSEPVLVKVKPLNPPVTLAYDDLSIETAFGGVRVRIKNKLKANLAIVIDADTSGKGVLRPLQTFYTAVDSGAFTVRGLSSKEMKFSVYLRDRWGNKSLAVVKDLTPLFEKFVPKPFASYELPTDQPALSGTYALSNMWDGVASGAIYASRNNTSMPQWFTVDLKIPVVLSRMKAHQRVQNFTYNYSCVKAFELWGSNQPARDGSWDGWQLIGTFKSFKPSGTAVGTLTAEDIAYGYTNGEDFEMQDTPPAFRYVRFKTTETWLLGANQVTISELSFWGEF</sequence>
<dbReference type="RefSeq" id="WP_153512716.1">
    <property type="nucleotide sequence ID" value="NZ_CP045652.1"/>
</dbReference>
<gene>
    <name evidence="4" type="ORF">GFH32_16850</name>
</gene>
<evidence type="ECO:0000313" key="5">
    <source>
        <dbReference type="Proteomes" id="UP000326921"/>
    </source>
</evidence>
<reference evidence="4 5" key="1">
    <citation type="submission" date="2019-10" db="EMBL/GenBank/DDBJ databases">
        <authorList>
            <person name="Dong K."/>
        </authorList>
    </citation>
    <scope>NUCLEOTIDE SEQUENCE [LARGE SCALE GENOMIC DNA]</scope>
    <source>
        <strain evidence="5">dk4302</strain>
    </source>
</reference>
<accession>A0A5Q0QF41</accession>
<evidence type="ECO:0000313" key="4">
    <source>
        <dbReference type="EMBL" id="QGA27889.1"/>
    </source>
</evidence>
<dbReference type="AlphaFoldDB" id="A0A5Q0QF41"/>
<dbReference type="Proteomes" id="UP000326921">
    <property type="component" value="Chromosome"/>
</dbReference>
<feature type="domain" description="DUF4959" evidence="1">
    <location>
        <begin position="18"/>
        <end position="123"/>
    </location>
</feature>
<dbReference type="Gene3D" id="2.60.120.260">
    <property type="entry name" value="Galactose-binding domain-like"/>
    <property type="match status" value="1"/>
</dbReference>
<dbReference type="InterPro" id="IPR032527">
    <property type="entry name" value="DUF4959"/>
</dbReference>
<dbReference type="PROSITE" id="PS51257">
    <property type="entry name" value="PROKAR_LIPOPROTEIN"/>
    <property type="match status" value="1"/>
</dbReference>
<dbReference type="SUPFAM" id="SSF49785">
    <property type="entry name" value="Galactose-binding domain-like"/>
    <property type="match status" value="1"/>
</dbReference>
<dbReference type="KEGG" id="sphe:GFH32_16850"/>
<name>A0A5Q0QF41_9SPHI</name>
<proteinExistence type="predicted"/>
<feature type="domain" description="DUF5126" evidence="3">
    <location>
        <begin position="124"/>
        <end position="227"/>
    </location>
</feature>
<evidence type="ECO:0000259" key="3">
    <source>
        <dbReference type="Pfam" id="PF17166"/>
    </source>
</evidence>
<dbReference type="EMBL" id="CP045652">
    <property type="protein sequence ID" value="QGA27889.1"/>
    <property type="molecule type" value="Genomic_DNA"/>
</dbReference>
<evidence type="ECO:0000259" key="2">
    <source>
        <dbReference type="Pfam" id="PF16391"/>
    </source>
</evidence>
<dbReference type="Pfam" id="PF17166">
    <property type="entry name" value="DUF5126"/>
    <property type="match status" value="1"/>
</dbReference>
<dbReference type="InterPro" id="IPR008979">
    <property type="entry name" value="Galactose-bd-like_sf"/>
</dbReference>
<protein>
    <submittedName>
        <fullName evidence="4">DUF4959 domain-containing protein</fullName>
    </submittedName>
</protein>
<dbReference type="Pfam" id="PF16323">
    <property type="entry name" value="DUF4959"/>
    <property type="match status" value="1"/>
</dbReference>
<evidence type="ECO:0000259" key="1">
    <source>
        <dbReference type="Pfam" id="PF16323"/>
    </source>
</evidence>
<dbReference type="InterPro" id="IPR032164">
    <property type="entry name" value="DUF5000"/>
</dbReference>
<organism evidence="4 5">
    <name type="scientific">Sphingobacterium zhuxiongii</name>
    <dbReference type="NCBI Taxonomy" id="2662364"/>
    <lineage>
        <taxon>Bacteria</taxon>
        <taxon>Pseudomonadati</taxon>
        <taxon>Bacteroidota</taxon>
        <taxon>Sphingobacteriia</taxon>
        <taxon>Sphingobacteriales</taxon>
        <taxon>Sphingobacteriaceae</taxon>
        <taxon>Sphingobacterium</taxon>
    </lineage>
</organism>
<dbReference type="InterPro" id="IPR033431">
    <property type="entry name" value="DUF5126"/>
</dbReference>